<dbReference type="OrthoDB" id="6765072at2759"/>
<keyword evidence="8" id="KW-0675">Receptor</keyword>
<evidence type="ECO:0000256" key="3">
    <source>
        <dbReference type="ARBA" id="ARBA00022606"/>
    </source>
</evidence>
<evidence type="ECO:0000256" key="5">
    <source>
        <dbReference type="ARBA" id="ARBA00022725"/>
    </source>
</evidence>
<evidence type="ECO:0000313" key="11">
    <source>
        <dbReference type="EMBL" id="CAD7088029.1"/>
    </source>
</evidence>
<keyword evidence="2" id="KW-1003">Cell membrane</keyword>
<dbReference type="GO" id="GO:0007165">
    <property type="term" value="P:signal transduction"/>
    <property type="evidence" value="ECO:0007669"/>
    <property type="project" value="UniProtKB-KW"/>
</dbReference>
<dbReference type="InParanoid" id="A0A7R8UXZ6"/>
<dbReference type="GO" id="GO:0005886">
    <property type="term" value="C:plasma membrane"/>
    <property type="evidence" value="ECO:0007669"/>
    <property type="project" value="UniProtKB-SubCell"/>
</dbReference>
<evidence type="ECO:0000256" key="10">
    <source>
        <dbReference type="SAM" id="Phobius"/>
    </source>
</evidence>
<dbReference type="EMBL" id="LR899012">
    <property type="protein sequence ID" value="CAD7088029.1"/>
    <property type="molecule type" value="Genomic_DNA"/>
</dbReference>
<comment type="subcellular location">
    <subcellularLocation>
        <location evidence="1">Cell membrane</location>
        <topology evidence="1">Multi-pass membrane protein</topology>
    </subcellularLocation>
</comment>
<dbReference type="PANTHER" id="PTHR21137:SF26">
    <property type="entry name" value="ODORANT RECEPTOR 10A-RELATED"/>
    <property type="match status" value="1"/>
</dbReference>
<keyword evidence="6 10" id="KW-1133">Transmembrane helix</keyword>
<sequence length="203" mass="23357">MFFEFKYVFEHFENPLEAFDALNPTLEKFVTFFKLCVVLYFRKEFKHNNEMITSYFDKGLLTCFAFPAVDGIIMAYCKYLAAQFDIISNQLRTHFNAAIVDSVDPFTAKEMETFSMKLRPVVRLHIELINRIVELSKIMWPIILAHFITSALLIGLSLLDFIKQEGFATILYLIYAVVVLLQLLVYCIAGNCVANAVSGYHCS</sequence>
<keyword evidence="9" id="KW-0807">Transducer</keyword>
<dbReference type="Pfam" id="PF02949">
    <property type="entry name" value="7tm_6"/>
    <property type="match status" value="1"/>
</dbReference>
<evidence type="ECO:0000256" key="6">
    <source>
        <dbReference type="ARBA" id="ARBA00022989"/>
    </source>
</evidence>
<keyword evidence="4 10" id="KW-0812">Transmembrane</keyword>
<evidence type="ECO:0000313" key="12">
    <source>
        <dbReference type="Proteomes" id="UP000594454"/>
    </source>
</evidence>
<feature type="transmembrane region" description="Helical" evidence="10">
    <location>
        <begin position="138"/>
        <end position="159"/>
    </location>
</feature>
<evidence type="ECO:0000256" key="2">
    <source>
        <dbReference type="ARBA" id="ARBA00022475"/>
    </source>
</evidence>
<evidence type="ECO:0000256" key="7">
    <source>
        <dbReference type="ARBA" id="ARBA00023136"/>
    </source>
</evidence>
<keyword evidence="3" id="KW-0716">Sensory transduction</keyword>
<proteinExistence type="predicted"/>
<protein>
    <submittedName>
        <fullName evidence="11">Uncharacterized protein</fullName>
    </submittedName>
</protein>
<keyword evidence="5" id="KW-0552">Olfaction</keyword>
<dbReference type="GO" id="GO:0004984">
    <property type="term" value="F:olfactory receptor activity"/>
    <property type="evidence" value="ECO:0007669"/>
    <property type="project" value="InterPro"/>
</dbReference>
<dbReference type="AlphaFoldDB" id="A0A7R8UXZ6"/>
<dbReference type="GO" id="GO:0005549">
    <property type="term" value="F:odorant binding"/>
    <property type="evidence" value="ECO:0007669"/>
    <property type="project" value="InterPro"/>
</dbReference>
<gene>
    <name evidence="11" type="ORF">HERILL_LOCUS10691</name>
</gene>
<reference evidence="11 12" key="1">
    <citation type="submission" date="2020-11" db="EMBL/GenBank/DDBJ databases">
        <authorList>
            <person name="Wallbank WR R."/>
            <person name="Pardo Diaz C."/>
            <person name="Kozak K."/>
            <person name="Martin S."/>
            <person name="Jiggins C."/>
            <person name="Moest M."/>
            <person name="Warren A I."/>
            <person name="Generalovic N T."/>
            <person name="Byers J.R.P. K."/>
            <person name="Montejo-Kovacevich G."/>
            <person name="Yen C E."/>
        </authorList>
    </citation>
    <scope>NUCLEOTIDE SEQUENCE [LARGE SCALE GENOMIC DNA]</scope>
</reference>
<accession>A0A7R8UXZ6</accession>
<name>A0A7R8UXZ6_HERIL</name>
<dbReference type="InterPro" id="IPR004117">
    <property type="entry name" value="7tm6_olfct_rcpt"/>
</dbReference>
<keyword evidence="12" id="KW-1185">Reference proteome</keyword>
<dbReference type="Proteomes" id="UP000594454">
    <property type="component" value="Chromosome 4"/>
</dbReference>
<organism evidence="11 12">
    <name type="scientific">Hermetia illucens</name>
    <name type="common">Black soldier fly</name>
    <dbReference type="NCBI Taxonomy" id="343691"/>
    <lineage>
        <taxon>Eukaryota</taxon>
        <taxon>Metazoa</taxon>
        <taxon>Ecdysozoa</taxon>
        <taxon>Arthropoda</taxon>
        <taxon>Hexapoda</taxon>
        <taxon>Insecta</taxon>
        <taxon>Pterygota</taxon>
        <taxon>Neoptera</taxon>
        <taxon>Endopterygota</taxon>
        <taxon>Diptera</taxon>
        <taxon>Brachycera</taxon>
        <taxon>Stratiomyomorpha</taxon>
        <taxon>Stratiomyidae</taxon>
        <taxon>Hermetiinae</taxon>
        <taxon>Hermetia</taxon>
    </lineage>
</organism>
<keyword evidence="7 10" id="KW-0472">Membrane</keyword>
<evidence type="ECO:0000256" key="9">
    <source>
        <dbReference type="ARBA" id="ARBA00023224"/>
    </source>
</evidence>
<evidence type="ECO:0000256" key="8">
    <source>
        <dbReference type="ARBA" id="ARBA00023170"/>
    </source>
</evidence>
<evidence type="ECO:0000256" key="4">
    <source>
        <dbReference type="ARBA" id="ARBA00022692"/>
    </source>
</evidence>
<feature type="transmembrane region" description="Helical" evidence="10">
    <location>
        <begin position="166"/>
        <end position="186"/>
    </location>
</feature>
<dbReference type="PANTHER" id="PTHR21137">
    <property type="entry name" value="ODORANT RECEPTOR"/>
    <property type="match status" value="1"/>
</dbReference>
<evidence type="ECO:0000256" key="1">
    <source>
        <dbReference type="ARBA" id="ARBA00004651"/>
    </source>
</evidence>